<protein>
    <recommendedName>
        <fullName evidence="13">Nephrin</fullName>
    </recommendedName>
</protein>
<gene>
    <name evidence="11" type="ORF">RDWZM_009166</name>
</gene>
<dbReference type="GO" id="GO:0098609">
    <property type="term" value="P:cell-cell adhesion"/>
    <property type="evidence" value="ECO:0007669"/>
    <property type="project" value="TreeGrafter"/>
</dbReference>
<evidence type="ECO:0000256" key="3">
    <source>
        <dbReference type="ARBA" id="ARBA00023136"/>
    </source>
</evidence>
<dbReference type="SMART" id="SM00409">
    <property type="entry name" value="IG"/>
    <property type="match status" value="7"/>
</dbReference>
<dbReference type="InterPro" id="IPR051275">
    <property type="entry name" value="Cell_adhesion_signaling"/>
</dbReference>
<dbReference type="InterPro" id="IPR003598">
    <property type="entry name" value="Ig_sub2"/>
</dbReference>
<feature type="domain" description="Ig-like" evidence="9">
    <location>
        <begin position="441"/>
        <end position="535"/>
    </location>
</feature>
<dbReference type="InterPro" id="IPR013151">
    <property type="entry name" value="Immunoglobulin_dom"/>
</dbReference>
<feature type="domain" description="Ig-like" evidence="9">
    <location>
        <begin position="540"/>
        <end position="619"/>
    </location>
</feature>
<feature type="domain" description="Ig-like" evidence="9">
    <location>
        <begin position="245"/>
        <end position="329"/>
    </location>
</feature>
<evidence type="ECO:0000313" key="11">
    <source>
        <dbReference type="EMBL" id="KAJ6218009.1"/>
    </source>
</evidence>
<dbReference type="InterPro" id="IPR013162">
    <property type="entry name" value="CD80_C2-set"/>
</dbReference>
<dbReference type="PANTHER" id="PTHR11640">
    <property type="entry name" value="NEPHRIN"/>
    <property type="match status" value="1"/>
</dbReference>
<evidence type="ECO:0008006" key="13">
    <source>
        <dbReference type="Google" id="ProtNLM"/>
    </source>
</evidence>
<dbReference type="SUPFAM" id="SSF48726">
    <property type="entry name" value="Immunoglobulin"/>
    <property type="match status" value="8"/>
</dbReference>
<dbReference type="InterPro" id="IPR007110">
    <property type="entry name" value="Ig-like_dom"/>
</dbReference>
<dbReference type="SUPFAM" id="SSF49265">
    <property type="entry name" value="Fibronectin type III"/>
    <property type="match status" value="1"/>
</dbReference>
<evidence type="ECO:0000256" key="4">
    <source>
        <dbReference type="ARBA" id="ARBA00023157"/>
    </source>
</evidence>
<dbReference type="GO" id="GO:0009653">
    <property type="term" value="P:anatomical structure morphogenesis"/>
    <property type="evidence" value="ECO:0007669"/>
    <property type="project" value="UniProtKB-ARBA"/>
</dbReference>
<dbReference type="GO" id="GO:0005886">
    <property type="term" value="C:plasma membrane"/>
    <property type="evidence" value="ECO:0007669"/>
    <property type="project" value="TreeGrafter"/>
</dbReference>
<feature type="region of interest" description="Disordered" evidence="7">
    <location>
        <begin position="889"/>
        <end position="922"/>
    </location>
</feature>
<dbReference type="InterPro" id="IPR036179">
    <property type="entry name" value="Ig-like_dom_sf"/>
</dbReference>
<dbReference type="SMART" id="SM00408">
    <property type="entry name" value="IGc2"/>
    <property type="match status" value="6"/>
</dbReference>
<dbReference type="PANTHER" id="PTHR11640:SF136">
    <property type="entry name" value="NEPHRIN"/>
    <property type="match status" value="1"/>
</dbReference>
<accession>A0A9Q0M2V0</accession>
<keyword evidence="2" id="KW-0677">Repeat</keyword>
<keyword evidence="5" id="KW-0325">Glycoprotein</keyword>
<name>A0A9Q0M2V0_BLOTA</name>
<evidence type="ECO:0000259" key="10">
    <source>
        <dbReference type="PROSITE" id="PS50853"/>
    </source>
</evidence>
<keyword evidence="4" id="KW-1015">Disulfide bond</keyword>
<dbReference type="Pfam" id="PF00041">
    <property type="entry name" value="fn3"/>
    <property type="match status" value="1"/>
</dbReference>
<keyword evidence="8" id="KW-1133">Transmembrane helix</keyword>
<dbReference type="CDD" id="cd00063">
    <property type="entry name" value="FN3"/>
    <property type="match status" value="1"/>
</dbReference>
<dbReference type="GO" id="GO:0030154">
    <property type="term" value="P:cell differentiation"/>
    <property type="evidence" value="ECO:0007669"/>
    <property type="project" value="UniProtKB-ARBA"/>
</dbReference>
<feature type="domain" description="Ig-like" evidence="9">
    <location>
        <begin position="113"/>
        <end position="235"/>
    </location>
</feature>
<feature type="transmembrane region" description="Helical" evidence="8">
    <location>
        <begin position="1102"/>
        <end position="1125"/>
    </location>
</feature>
<feature type="domain" description="Ig-like" evidence="9">
    <location>
        <begin position="8"/>
        <end position="108"/>
    </location>
</feature>
<keyword evidence="8" id="KW-0812">Transmembrane</keyword>
<dbReference type="Pfam" id="PF00047">
    <property type="entry name" value="ig"/>
    <property type="match status" value="2"/>
</dbReference>
<dbReference type="GO" id="GO:0005911">
    <property type="term" value="C:cell-cell junction"/>
    <property type="evidence" value="ECO:0007669"/>
    <property type="project" value="TreeGrafter"/>
</dbReference>
<evidence type="ECO:0000256" key="1">
    <source>
        <dbReference type="ARBA" id="ARBA00004479"/>
    </source>
</evidence>
<evidence type="ECO:0000256" key="7">
    <source>
        <dbReference type="SAM" id="MobiDB-lite"/>
    </source>
</evidence>
<organism evidence="11 12">
    <name type="scientific">Blomia tropicalis</name>
    <name type="common">Mite</name>
    <dbReference type="NCBI Taxonomy" id="40697"/>
    <lineage>
        <taxon>Eukaryota</taxon>
        <taxon>Metazoa</taxon>
        <taxon>Ecdysozoa</taxon>
        <taxon>Arthropoda</taxon>
        <taxon>Chelicerata</taxon>
        <taxon>Arachnida</taxon>
        <taxon>Acari</taxon>
        <taxon>Acariformes</taxon>
        <taxon>Sarcoptiformes</taxon>
        <taxon>Astigmata</taxon>
        <taxon>Glycyphagoidea</taxon>
        <taxon>Echimyopodidae</taxon>
        <taxon>Blomia</taxon>
    </lineage>
</organism>
<dbReference type="InterPro" id="IPR003961">
    <property type="entry name" value="FN3_dom"/>
</dbReference>
<comment type="subcellular location">
    <subcellularLocation>
        <location evidence="1">Membrane</location>
        <topology evidence="1">Single-pass type I membrane protein</topology>
    </subcellularLocation>
</comment>
<feature type="domain" description="Fibronectin type-III" evidence="10">
    <location>
        <begin position="985"/>
        <end position="1079"/>
    </location>
</feature>
<evidence type="ECO:0000313" key="12">
    <source>
        <dbReference type="Proteomes" id="UP001142055"/>
    </source>
</evidence>
<dbReference type="InterPro" id="IPR003599">
    <property type="entry name" value="Ig_sub"/>
</dbReference>
<dbReference type="PROSITE" id="PS50835">
    <property type="entry name" value="IG_LIKE"/>
    <property type="match status" value="9"/>
</dbReference>
<keyword evidence="6" id="KW-0393">Immunoglobulin domain</keyword>
<evidence type="ECO:0000256" key="5">
    <source>
        <dbReference type="ARBA" id="ARBA00023180"/>
    </source>
</evidence>
<feature type="domain" description="Ig-like" evidence="9">
    <location>
        <begin position="842"/>
        <end position="966"/>
    </location>
</feature>
<dbReference type="PROSITE" id="PS50853">
    <property type="entry name" value="FN3"/>
    <property type="match status" value="1"/>
</dbReference>
<feature type="domain" description="Ig-like" evidence="9">
    <location>
        <begin position="714"/>
        <end position="835"/>
    </location>
</feature>
<keyword evidence="12" id="KW-1185">Reference proteome</keyword>
<proteinExistence type="predicted"/>
<feature type="non-terminal residue" evidence="11">
    <location>
        <position position="1418"/>
    </location>
</feature>
<feature type="domain" description="Ig-like" evidence="9">
    <location>
        <begin position="622"/>
        <end position="710"/>
    </location>
</feature>
<keyword evidence="3 8" id="KW-0472">Membrane</keyword>
<dbReference type="Pfam" id="PF07679">
    <property type="entry name" value="I-set"/>
    <property type="match status" value="1"/>
</dbReference>
<dbReference type="EMBL" id="JAPWDV010000003">
    <property type="protein sequence ID" value="KAJ6218009.1"/>
    <property type="molecule type" value="Genomic_DNA"/>
</dbReference>
<evidence type="ECO:0000259" key="9">
    <source>
        <dbReference type="PROSITE" id="PS50835"/>
    </source>
</evidence>
<sequence>EAQIAHHQYFKVSPQPEVNVIEGTTLELQCVVGNQRGPVQWAKDGFLLGYDRNIPGYPRYSMVGEASVGVHNLKIENVQGSIDTGTFDCQVGPGGKNYAPIRATSKVTVLIPPNSIEITAPSKGKNVLKNASHVEIQEGGSVTIECLVTGGKPPAQIKWFRKSVELRADSGSKQESTTMVTTMVDSNSIQESESVVYTSKSSITVSGNAEDNGVPYTCEAIHPALTGRPLRRTVSLSVLYPPGEPEISGYVYGEILKVGDTIKLDCRSRGGNPLAQLVWFRNDEQVDFSYTTVAGKYSINTLEFTVEARDNNAVYRCVATSPIMERSMSKETKLQVFFGPSKLSINSVRDVRAGDVVTVSCRTEPSNPAAMISWVVDGRPIVHDNSTVEPTNGGGFITTANITIVITNQDRNMKMLSCYAVNEKISETIVESSVLNVLYPPESIHIFGYDEGKALHHETIQRLTCVCNGGNPLCTPKWLKGDKEITEGTKFSVNGNTVTNELALRVDPSDNGVMYKCTGENNASSSPIKAITTLTVHFPPNKVTIKLTPKQPVAGSQLDISCETGSSNPQSVVSWWRDGFQLTGHQDAVIDGLYGGKTTRNILRLNVTSQDDGTVITCQDAPEFLNPPLTQFDIIEGQSNVFNQTARGNPSSINYKWKREDDSEIGNSGSRLNADGPILNVSNAQRSDSGIYKLYATNELGTSETSIRVNVQYPAVIKKTTEMVLVEEFSNAHLECYVDSNPVNERVIQWVRRKNETEIVPINGSEEDDESYYNRMRSDLELFNDDNQQQSGHVVDDAKMKSSLLIMNATLQDSGTSFDCIADNGIGKAAKSTLTLLVLHKPVIDRSPIISKSASESGSSAKLICRAQGTPNVTFTWKREGSVIEVDSTITTSSSGSSSSTSTTKSLSSKSRSSKTGKISSSTDFTVPKYELEETKQLDLITYQSVLIVNDVSHSDYGSYDCIARNELGFDAFAIVLNRTSRPDSPRTLRVVNVTSGSVTLRWMAGFDGGLRQTFRLRYRAIGSNVDEHYSYRDVSNVTMFVLNNLRDNTDYVFGVMATNDKGDSDYSSETVQASTLKESGITETEKIISKVLENGGELPRLIFIVTLVGSSLLLFNVVLVVCFVRKKRLRKRYEEESDGYSGGTDSKTTASSKATMELYETTTNGTKPSTVSLNHMGLNHHKGGINETSISGGEDELISNKSDDRFSGQTDYEMEIPPASMMTLDNHHHHHLSMLPNGLHIQTSMSPGTIGGMSTYLIDESSANLPPPPLNYPNNTTIRYSSLGSDIGGPTSFYNAIANEEDYLNALQHSGGQGTLLTTAGQLAALNSVGGQPMPLQINAESGLTMSHTAYGNLSDIHQAYMVAGDVSLLATNVSNGNGLVPPLPPLRSIMPGNGSMTTFLPAITEEPPITPIGHLV</sequence>
<comment type="caution">
    <text evidence="11">The sequence shown here is derived from an EMBL/GenBank/DDBJ whole genome shotgun (WGS) entry which is preliminary data.</text>
</comment>
<dbReference type="InterPro" id="IPR013098">
    <property type="entry name" value="Ig_I-set"/>
</dbReference>
<evidence type="ECO:0000256" key="2">
    <source>
        <dbReference type="ARBA" id="ARBA00022737"/>
    </source>
</evidence>
<dbReference type="SMART" id="SM00060">
    <property type="entry name" value="FN3"/>
    <property type="match status" value="1"/>
</dbReference>
<dbReference type="GO" id="GO:0050839">
    <property type="term" value="F:cell adhesion molecule binding"/>
    <property type="evidence" value="ECO:0007669"/>
    <property type="project" value="TreeGrafter"/>
</dbReference>
<dbReference type="Gene3D" id="2.60.40.10">
    <property type="entry name" value="Immunoglobulins"/>
    <property type="match status" value="10"/>
</dbReference>
<reference evidence="11" key="1">
    <citation type="submission" date="2022-12" db="EMBL/GenBank/DDBJ databases">
        <title>Genome assemblies of Blomia tropicalis.</title>
        <authorList>
            <person name="Cui Y."/>
        </authorList>
    </citation>
    <scope>NUCLEOTIDE SEQUENCE</scope>
    <source>
        <tissue evidence="11">Adult mites</tissue>
    </source>
</reference>
<dbReference type="Proteomes" id="UP001142055">
    <property type="component" value="Chromosome 3"/>
</dbReference>
<dbReference type="OMA" id="IEGYSPG"/>
<dbReference type="Pfam" id="PF08205">
    <property type="entry name" value="C2-set_2"/>
    <property type="match status" value="3"/>
</dbReference>
<evidence type="ECO:0000256" key="8">
    <source>
        <dbReference type="SAM" id="Phobius"/>
    </source>
</evidence>
<dbReference type="InterPro" id="IPR013783">
    <property type="entry name" value="Ig-like_fold"/>
</dbReference>
<evidence type="ECO:0000256" key="6">
    <source>
        <dbReference type="ARBA" id="ARBA00023319"/>
    </source>
</evidence>
<dbReference type="InterPro" id="IPR036116">
    <property type="entry name" value="FN3_sf"/>
</dbReference>
<feature type="domain" description="Ig-like" evidence="9">
    <location>
        <begin position="340"/>
        <end position="436"/>
    </location>
</feature>